<accession>A0A4Q2D7T7</accession>
<dbReference type="STRING" id="2316362.A0A4Q2D7T7"/>
<keyword evidence="3" id="KW-1185">Reference proteome</keyword>
<evidence type="ECO:0000313" key="3">
    <source>
        <dbReference type="Proteomes" id="UP000290288"/>
    </source>
</evidence>
<dbReference type="InterPro" id="IPR032263">
    <property type="entry name" value="Citrate-bd"/>
</dbReference>
<dbReference type="AlphaFoldDB" id="A0A4Q2D7T7"/>
<dbReference type="OrthoDB" id="3261737at2759"/>
<organism evidence="2 3">
    <name type="scientific">Candolleomyces aberdarensis</name>
    <dbReference type="NCBI Taxonomy" id="2316362"/>
    <lineage>
        <taxon>Eukaryota</taxon>
        <taxon>Fungi</taxon>
        <taxon>Dikarya</taxon>
        <taxon>Basidiomycota</taxon>
        <taxon>Agaricomycotina</taxon>
        <taxon>Agaricomycetes</taxon>
        <taxon>Agaricomycetidae</taxon>
        <taxon>Agaricales</taxon>
        <taxon>Agaricineae</taxon>
        <taxon>Psathyrellaceae</taxon>
        <taxon>Candolleomyces</taxon>
    </lineage>
</organism>
<proteinExistence type="predicted"/>
<dbReference type="EMBL" id="SDEE01000730">
    <property type="protein sequence ID" value="RXW14275.1"/>
    <property type="molecule type" value="Genomic_DNA"/>
</dbReference>
<dbReference type="InterPro" id="IPR016102">
    <property type="entry name" value="Succinyl-CoA_synth-like"/>
</dbReference>
<name>A0A4Q2D7T7_9AGAR</name>
<feature type="domain" description="ATP-citrate synthase citrate-binding" evidence="1">
    <location>
        <begin position="97"/>
        <end position="171"/>
    </location>
</feature>
<dbReference type="Proteomes" id="UP000290288">
    <property type="component" value="Unassembled WGS sequence"/>
</dbReference>
<protein>
    <recommendedName>
        <fullName evidence="1">ATP-citrate synthase citrate-binding domain-containing protein</fullName>
    </recommendedName>
</protein>
<comment type="caution">
    <text evidence="2">The sequence shown here is derived from an EMBL/GenBank/DDBJ whole genome shotgun (WGS) entry which is preliminary data.</text>
</comment>
<evidence type="ECO:0000259" key="1">
    <source>
        <dbReference type="Pfam" id="PF16114"/>
    </source>
</evidence>
<gene>
    <name evidence="2" type="ORF">EST38_g11582</name>
</gene>
<dbReference type="Gene3D" id="3.40.50.261">
    <property type="entry name" value="Succinyl-CoA synthetase domains"/>
    <property type="match status" value="1"/>
</dbReference>
<reference evidence="2 3" key="1">
    <citation type="submission" date="2019-01" db="EMBL/GenBank/DDBJ databases">
        <title>Draft genome sequence of Psathyrella aberdarensis IHI B618.</title>
        <authorList>
            <person name="Buettner E."/>
            <person name="Kellner H."/>
        </authorList>
    </citation>
    <scope>NUCLEOTIDE SEQUENCE [LARGE SCALE GENOMIC DNA]</scope>
    <source>
        <strain evidence="2 3">IHI B618</strain>
    </source>
</reference>
<dbReference type="Pfam" id="PF16114">
    <property type="entry name" value="Citrate_bind"/>
    <property type="match status" value="1"/>
</dbReference>
<evidence type="ECO:0000313" key="2">
    <source>
        <dbReference type="EMBL" id="RXW14275.1"/>
    </source>
</evidence>
<sequence length="222" mass="24367">MKVVWTWWRRHQSPGSRHPCHEGFPPRETIANTHVPAEKKVTLVDFLTHRYNIRVDLQPLVVVGGVNDAPRYDCQARPDCEDHPRPRDWPPFVRGDLVQKLDASTGASLKLAVLNREVCIGAMVAGGAAYVILRRHRCIAAHGCTHGLANYGEYSGAPPEGQAYEYAKMNIQSGALPAQVEQAAPIPDANETVGAIHPDGGRTQASEDIVHFDTKVTQSGRP</sequence>